<dbReference type="CDD" id="cd00284">
    <property type="entry name" value="Cytochrome_b_N"/>
    <property type="match status" value="1"/>
</dbReference>
<keyword evidence="6 19" id="KW-0679">Respiratory chain</keyword>
<keyword evidence="11 19" id="KW-1133">Transmembrane helix</keyword>
<dbReference type="InterPro" id="IPR030689">
    <property type="entry name" value="Cytochrome_b"/>
</dbReference>
<dbReference type="Pfam" id="PF00033">
    <property type="entry name" value="Cytochrome_B"/>
    <property type="match status" value="1"/>
</dbReference>
<protein>
    <recommendedName>
        <fullName evidence="3 19">Cytochrome b</fullName>
    </recommendedName>
</protein>
<dbReference type="PIRSF" id="PIRSF038885">
    <property type="entry name" value="COB"/>
    <property type="match status" value="1"/>
</dbReference>
<dbReference type="GO" id="GO:0046872">
    <property type="term" value="F:metal ion binding"/>
    <property type="evidence" value="ECO:0007669"/>
    <property type="project" value="UniProtKB-UniRule"/>
</dbReference>
<keyword evidence="15 19" id="KW-0472">Membrane</keyword>
<dbReference type="CDD" id="cd00290">
    <property type="entry name" value="cytochrome_b_C"/>
    <property type="match status" value="1"/>
</dbReference>
<dbReference type="EMBL" id="FJ547271">
    <property type="protein sequence ID" value="ACL52306.1"/>
    <property type="molecule type" value="Genomic_DNA"/>
</dbReference>
<keyword evidence="7 19" id="KW-0812">Transmembrane</keyword>
<evidence type="ECO:0000256" key="14">
    <source>
        <dbReference type="ARBA" id="ARBA00023128"/>
    </source>
</evidence>
<evidence type="ECO:0000256" key="15">
    <source>
        <dbReference type="ARBA" id="ARBA00023136"/>
    </source>
</evidence>
<keyword evidence="9" id="KW-0999">Mitochondrion inner membrane</keyword>
<dbReference type="GO" id="GO:0008121">
    <property type="term" value="F:quinol-cytochrome-c reductase activity"/>
    <property type="evidence" value="ECO:0007669"/>
    <property type="project" value="InterPro"/>
</dbReference>
<feature type="transmembrane region" description="Helical" evidence="19">
    <location>
        <begin position="347"/>
        <end position="373"/>
    </location>
</feature>
<feature type="transmembrane region" description="Helical" evidence="19">
    <location>
        <begin position="114"/>
        <end position="134"/>
    </location>
</feature>
<feature type="transmembrane region" description="Helical" evidence="19">
    <location>
        <begin position="141"/>
        <end position="159"/>
    </location>
</feature>
<dbReference type="SUPFAM" id="SSF81342">
    <property type="entry name" value="Transmembrane di-heme cytochromes"/>
    <property type="match status" value="1"/>
</dbReference>
<dbReference type="PROSITE" id="PS51002">
    <property type="entry name" value="CYTB_NTER"/>
    <property type="match status" value="1"/>
</dbReference>
<keyword evidence="14 19" id="KW-0496">Mitochondrion</keyword>
<feature type="transmembrane region" description="Helical" evidence="19">
    <location>
        <begin position="289"/>
        <end position="309"/>
    </location>
</feature>
<evidence type="ECO:0000256" key="10">
    <source>
        <dbReference type="ARBA" id="ARBA00022982"/>
    </source>
</evidence>
<dbReference type="Gene3D" id="1.20.810.10">
    <property type="entry name" value="Cytochrome Bc1 Complex, Chain C"/>
    <property type="match status" value="1"/>
</dbReference>
<keyword evidence="10 19" id="KW-0249">Electron transport</keyword>
<feature type="transmembrane region" description="Helical" evidence="19">
    <location>
        <begin position="321"/>
        <end position="341"/>
    </location>
</feature>
<dbReference type="InterPro" id="IPR036150">
    <property type="entry name" value="Cyt_b/b6_C_sf"/>
</dbReference>
<dbReference type="SUPFAM" id="SSF81648">
    <property type="entry name" value="a domain/subunit of cytochrome bc1 complex (Ubiquinol-cytochrome c reductase)"/>
    <property type="match status" value="1"/>
</dbReference>
<feature type="binding site" description="axial binding residue" evidence="18">
    <location>
        <position position="183"/>
    </location>
    <ligand>
        <name>heme b</name>
        <dbReference type="ChEBI" id="CHEBI:60344"/>
        <label>b562</label>
    </ligand>
    <ligandPart>
        <name>Fe</name>
        <dbReference type="ChEBI" id="CHEBI:18248"/>
    </ligandPart>
</feature>
<evidence type="ECO:0000256" key="6">
    <source>
        <dbReference type="ARBA" id="ARBA00022660"/>
    </source>
</evidence>
<evidence type="ECO:0000256" key="12">
    <source>
        <dbReference type="ARBA" id="ARBA00023004"/>
    </source>
</evidence>
<dbReference type="GO" id="GO:0006122">
    <property type="term" value="P:mitochondrial electron transport, ubiquinol to cytochrome c"/>
    <property type="evidence" value="ECO:0007669"/>
    <property type="project" value="TreeGrafter"/>
</dbReference>
<dbReference type="InterPro" id="IPR016174">
    <property type="entry name" value="Di-haem_cyt_TM"/>
</dbReference>
<dbReference type="GO" id="GO:0005743">
    <property type="term" value="C:mitochondrial inner membrane"/>
    <property type="evidence" value="ECO:0007669"/>
    <property type="project" value="UniProtKB-SubCell"/>
</dbReference>
<dbReference type="PROSITE" id="PS51003">
    <property type="entry name" value="CYTB_CTER"/>
    <property type="match status" value="1"/>
</dbReference>
<dbReference type="AlphaFoldDB" id="B8YML5"/>
<keyword evidence="8 18" id="KW-0479">Metal-binding</keyword>
<evidence type="ECO:0000256" key="17">
    <source>
        <dbReference type="PIRSR" id="PIRSR038885-1"/>
    </source>
</evidence>
<evidence type="ECO:0000256" key="7">
    <source>
        <dbReference type="ARBA" id="ARBA00022692"/>
    </source>
</evidence>
<comment type="cofactor">
    <cofactor evidence="19">
        <name>heme b</name>
        <dbReference type="ChEBI" id="CHEBI:60344"/>
    </cofactor>
    <text evidence="19">Binds 2 heme groups non-covalently.</text>
</comment>
<accession>B8YML5</accession>
<feature type="domain" description="Cytochrome b/b6 C-terminal region profile" evidence="21">
    <location>
        <begin position="211"/>
        <end position="380"/>
    </location>
</feature>
<comment type="cofactor">
    <cofactor evidence="18">
        <name>heme</name>
        <dbReference type="ChEBI" id="CHEBI:30413"/>
    </cofactor>
    <text evidence="18">Binds 2 heme groups non-covalently.</text>
</comment>
<dbReference type="PANTHER" id="PTHR19271:SF16">
    <property type="entry name" value="CYTOCHROME B"/>
    <property type="match status" value="1"/>
</dbReference>
<organism evidence="22">
    <name type="scientific">Peucaea botterii</name>
    <name type="common">Botteri's sparrow</name>
    <name type="synonym">Aimophila botterii</name>
    <dbReference type="NCBI Taxonomy" id="1125617"/>
    <lineage>
        <taxon>Eukaryota</taxon>
        <taxon>Metazoa</taxon>
        <taxon>Chordata</taxon>
        <taxon>Craniata</taxon>
        <taxon>Vertebrata</taxon>
        <taxon>Euteleostomi</taxon>
        <taxon>Archelosauria</taxon>
        <taxon>Archosauria</taxon>
        <taxon>Dinosauria</taxon>
        <taxon>Saurischia</taxon>
        <taxon>Theropoda</taxon>
        <taxon>Coelurosauria</taxon>
        <taxon>Aves</taxon>
        <taxon>Neognathae</taxon>
        <taxon>Neoaves</taxon>
        <taxon>Telluraves</taxon>
        <taxon>Australaves</taxon>
        <taxon>Passeriformes</taxon>
        <taxon>Passeroidea</taxon>
        <taxon>Fringillidae</taxon>
        <taxon>Emberizinae</taxon>
        <taxon>Peucaea</taxon>
    </lineage>
</organism>
<evidence type="ECO:0000256" key="9">
    <source>
        <dbReference type="ARBA" id="ARBA00022792"/>
    </source>
</evidence>
<dbReference type="FunFam" id="1.20.810.10:FF:000002">
    <property type="entry name" value="Cytochrome b"/>
    <property type="match status" value="1"/>
</dbReference>
<proteinExistence type="inferred from homology"/>
<evidence type="ECO:0000256" key="18">
    <source>
        <dbReference type="PIRSR" id="PIRSR038885-2"/>
    </source>
</evidence>
<evidence type="ECO:0000256" key="3">
    <source>
        <dbReference type="ARBA" id="ARBA00013531"/>
    </source>
</evidence>
<dbReference type="InterPro" id="IPR048260">
    <property type="entry name" value="Cytochrome_b_C_euk/bac"/>
</dbReference>
<feature type="binding site" description="axial binding residue" evidence="18">
    <location>
        <position position="84"/>
    </location>
    <ligand>
        <name>heme b</name>
        <dbReference type="ChEBI" id="CHEBI:60344"/>
        <label>b562</label>
    </ligand>
    <ligandPart>
        <name>Fe</name>
        <dbReference type="ChEBI" id="CHEBI:18248"/>
    </ligandPart>
</feature>
<evidence type="ECO:0000256" key="11">
    <source>
        <dbReference type="ARBA" id="ARBA00022989"/>
    </source>
</evidence>
<dbReference type="Pfam" id="PF00032">
    <property type="entry name" value="Cytochrom_B_C"/>
    <property type="match status" value="1"/>
</dbReference>
<comment type="subcellular location">
    <subcellularLocation>
        <location evidence="2">Mitochondrion inner membrane</location>
        <topology evidence="2">Multi-pass membrane protein</topology>
    </subcellularLocation>
</comment>
<feature type="transmembrane region" description="Helical" evidence="19">
    <location>
        <begin position="230"/>
        <end position="251"/>
    </location>
</feature>
<keyword evidence="12 18" id="KW-0408">Iron</keyword>
<feature type="binding site" description="axial binding residue" evidence="18">
    <location>
        <position position="197"/>
    </location>
    <ligand>
        <name>heme b</name>
        <dbReference type="ChEBI" id="CHEBI:60344"/>
        <label>b566</label>
    </ligand>
    <ligandPart>
        <name>Fe</name>
        <dbReference type="ChEBI" id="CHEBI:18248"/>
    </ligandPart>
</feature>
<evidence type="ECO:0000313" key="22">
    <source>
        <dbReference type="EMBL" id="ACL52306.1"/>
    </source>
</evidence>
<dbReference type="GO" id="GO:0016491">
    <property type="term" value="F:oxidoreductase activity"/>
    <property type="evidence" value="ECO:0007669"/>
    <property type="project" value="UniProtKB-UniRule"/>
</dbReference>
<evidence type="ECO:0000259" key="21">
    <source>
        <dbReference type="PROSITE" id="PS51003"/>
    </source>
</evidence>
<evidence type="ECO:0000256" key="2">
    <source>
        <dbReference type="ARBA" id="ARBA00004448"/>
    </source>
</evidence>
<gene>
    <name evidence="22" type="primary">cytb</name>
</gene>
<evidence type="ECO:0000256" key="5">
    <source>
        <dbReference type="ARBA" id="ARBA00022617"/>
    </source>
</evidence>
<dbReference type="InterPro" id="IPR005798">
    <property type="entry name" value="Cyt_b/b6_C"/>
</dbReference>
<sequence>MALNLRKNHQILKIINNALIDLPAPSNISTWWNFGSLLGICLTTQIVTGLLLSMHYTADTTLAFSSVAHMCRDVQFGWLIRNLHANGASFFFICIYLHIGRGLYYGSYLNKETWNIGIILLLALMATAFVGYVLPWGQMSFWGATVITNLFSAIPYIGQTLVEWAWGGFSVDNPTLTRFFALHFLLPFLIVGLTLVHLTLLHETGSNNPLGIPSDCDKIPFHPYLTIKDILGFVLMLALLVSLALFSPNLLGDPENFTPANPLATPPHIKPEWYFLFAYAILRSIPNKLGGVLALAASILVLFLVPLLHTSKLRSMTFRPLSQILFWTLVANVLILTWVGSQPVEHPFIIIGQLASFTYFTIILVLFPLAAIVENKMLKL</sequence>
<feature type="transmembrane region" description="Helical" evidence="19">
    <location>
        <begin position="31"/>
        <end position="57"/>
    </location>
</feature>
<keyword evidence="4 19" id="KW-0813">Transport</keyword>
<comment type="function">
    <text evidence="1 19">Component of the ubiquinol-cytochrome c reductase complex (complex III or cytochrome b-c1 complex) that is part of the mitochondrial respiratory chain. The b-c1 complex mediates electron transfer from ubiquinol to cytochrome c. Contributes to the generation of a proton gradient across the mitochondrial membrane that is then used for ATP synthesis.</text>
</comment>
<feature type="transmembrane region" description="Helical" evidence="19">
    <location>
        <begin position="78"/>
        <end position="99"/>
    </location>
</feature>
<reference evidence="22" key="1">
    <citation type="journal article" date="2009" name="J. Avian Biol.">
        <title>A molecular systematic revision of two historically problematic songbird clades: Aimophila and Pipilo.</title>
        <authorList>
            <person name="DaCosta J.M."/>
            <person name="Spellman G.M."/>
            <person name="Escalante P."/>
            <person name="Klicka J."/>
        </authorList>
    </citation>
    <scope>NUCLEOTIDE SEQUENCE</scope>
    <source>
        <strain evidence="22">LSUMNS B-9880</strain>
    </source>
</reference>
<feature type="binding site" description="axial binding residue" evidence="18">
    <location>
        <position position="98"/>
    </location>
    <ligand>
        <name>heme b</name>
        <dbReference type="ChEBI" id="CHEBI:60344"/>
        <label>b566</label>
    </ligand>
    <ligandPart>
        <name>Fe</name>
        <dbReference type="ChEBI" id="CHEBI:18248"/>
    </ligandPart>
</feature>
<dbReference type="InterPro" id="IPR048259">
    <property type="entry name" value="Cytochrome_b_N_euk/bac"/>
</dbReference>
<evidence type="ECO:0000256" key="1">
    <source>
        <dbReference type="ARBA" id="ARBA00002566"/>
    </source>
</evidence>
<evidence type="ECO:0000256" key="16">
    <source>
        <dbReference type="ARBA" id="ARBA00061233"/>
    </source>
</evidence>
<evidence type="ECO:0000256" key="4">
    <source>
        <dbReference type="ARBA" id="ARBA00022448"/>
    </source>
</evidence>
<feature type="binding site" evidence="17">
    <location>
        <position position="202"/>
    </location>
    <ligand>
        <name>a ubiquinone</name>
        <dbReference type="ChEBI" id="CHEBI:16389"/>
    </ligand>
</feature>
<keyword evidence="13" id="KW-0830">Ubiquinone</keyword>
<dbReference type="InterPro" id="IPR005797">
    <property type="entry name" value="Cyt_b/b6_N"/>
</dbReference>
<feature type="domain" description="Cytochrome b/b6 N-terminal region profile" evidence="20">
    <location>
        <begin position="1"/>
        <end position="210"/>
    </location>
</feature>
<comment type="similarity">
    <text evidence="16 19">Belongs to the cytochrome b family.</text>
</comment>
<evidence type="ECO:0000256" key="13">
    <source>
        <dbReference type="ARBA" id="ARBA00023075"/>
    </source>
</evidence>
<dbReference type="GO" id="GO:0045275">
    <property type="term" value="C:respiratory chain complex III"/>
    <property type="evidence" value="ECO:0007669"/>
    <property type="project" value="InterPro"/>
</dbReference>
<dbReference type="PANTHER" id="PTHR19271">
    <property type="entry name" value="CYTOCHROME B"/>
    <property type="match status" value="1"/>
</dbReference>
<dbReference type="InterPro" id="IPR027387">
    <property type="entry name" value="Cytb/b6-like_sf"/>
</dbReference>
<keyword evidence="5 18" id="KW-0349">Heme</keyword>
<evidence type="ECO:0000256" key="8">
    <source>
        <dbReference type="ARBA" id="ARBA00022723"/>
    </source>
</evidence>
<feature type="transmembrane region" description="Helical" evidence="19">
    <location>
        <begin position="179"/>
        <end position="201"/>
    </location>
</feature>
<name>B8YML5_PEUBO</name>
<geneLocation type="mitochondrion" evidence="22"/>
<evidence type="ECO:0000259" key="20">
    <source>
        <dbReference type="PROSITE" id="PS51002"/>
    </source>
</evidence>
<evidence type="ECO:0000256" key="19">
    <source>
        <dbReference type="RuleBase" id="RU362117"/>
    </source>
</evidence>